<dbReference type="SMART" id="SM00642">
    <property type="entry name" value="Aamy"/>
    <property type="match status" value="1"/>
</dbReference>
<dbReference type="CDD" id="cd02857">
    <property type="entry name" value="E_set_CDase_PDE_N"/>
    <property type="match status" value="1"/>
</dbReference>
<dbReference type="InterPro" id="IPR006047">
    <property type="entry name" value="GH13_cat_dom"/>
</dbReference>
<keyword evidence="2 4" id="KW-0326">Glycosidase</keyword>
<gene>
    <name evidence="4" type="ORF">J2T10_004260</name>
</gene>
<dbReference type="RefSeq" id="WP_306879819.1">
    <property type="nucleotide sequence ID" value="NZ_JAUSSW010000019.1"/>
</dbReference>
<dbReference type="PANTHER" id="PTHR10357:SF210">
    <property type="entry name" value="MALTODEXTRIN GLUCOSIDASE"/>
    <property type="match status" value="1"/>
</dbReference>
<reference evidence="4 5" key="1">
    <citation type="submission" date="2023-07" db="EMBL/GenBank/DDBJ databases">
        <title>Sorghum-associated microbial communities from plants grown in Nebraska, USA.</title>
        <authorList>
            <person name="Schachtman D."/>
        </authorList>
    </citation>
    <scope>NUCLEOTIDE SEQUENCE [LARGE SCALE GENOMIC DNA]</scope>
    <source>
        <strain evidence="4 5">CC523</strain>
    </source>
</reference>
<dbReference type="PANTHER" id="PTHR10357">
    <property type="entry name" value="ALPHA-AMYLASE FAMILY MEMBER"/>
    <property type="match status" value="1"/>
</dbReference>
<name>A0ABT9TSC6_PAENI</name>
<dbReference type="Pfam" id="PF00128">
    <property type="entry name" value="Alpha-amylase"/>
    <property type="match status" value="1"/>
</dbReference>
<sequence length="644" mass="69730">MPIALPHHDGSSLFVSTSSPQSVSLGDTVRLRVRVPQGWGPASKVWVRSVQDGEPRYDAAIRLGTADGWEWWEAAMLVANPVAKYRFLLEVTEAHDDGAPAGTAVSGTAGRSYWNLNAQGLFRRDVSDAADFRVTTFAPAPEWLRRGTMYQVFPDRFARSEQADGHPVPDWAMRCSWDEPVVGTGGQAATQFYGGDLPGITGKLDHLRELGVDVLYLTPFFPARSNHRYDASTFDSVDPLLGGDQALVQLVEAAHARGIKVLGDLTANHSGAAHEWFVKALADPGSEEAGYYYFSADHSSYESWWGVPSLPKFNWASDALRRRFITDEDSVVARWLKPPFSLDGWRIDVGNMTGRLGSVDLNHEVARLIADRVREINPDAALLAESTSDAAPDVTGEHWQGAMTYSNFTRPLWSWLAKDAPDVNFFGSPQTGPNRIGAEDFLATHQDLAAGFSWGVRQNNLNALNTHDTARAATVMIEGGPEVVAVLAFCLPGVPVMFAGDEFGLEGFNGEDSRTPMPWDAPERVGKDLRSAYATLGRLRKELPALGDGGIRWLHAQGDALVFIRECSGTSALVFAARCDATVVMDSSVLSEPQLRALLAGPRHQSGTVTSAPAGPTGVDGVRLRAEGPSAGVWELPGTAVPGR</sequence>
<keyword evidence="5" id="KW-1185">Reference proteome</keyword>
<dbReference type="InterPro" id="IPR004185">
    <property type="entry name" value="Glyco_hydro_13_lg-like_dom"/>
</dbReference>
<feature type="domain" description="Glycosyl hydrolase family 13 catalytic" evidence="3">
    <location>
        <begin position="151"/>
        <end position="540"/>
    </location>
</feature>
<evidence type="ECO:0000256" key="1">
    <source>
        <dbReference type="ARBA" id="ARBA00022801"/>
    </source>
</evidence>
<dbReference type="Gene3D" id="3.20.20.80">
    <property type="entry name" value="Glycosidases"/>
    <property type="match status" value="1"/>
</dbReference>
<accession>A0ABT9TSC6</accession>
<keyword evidence="1 4" id="KW-0378">Hydrolase</keyword>
<evidence type="ECO:0000313" key="4">
    <source>
        <dbReference type="EMBL" id="MDQ0104585.1"/>
    </source>
</evidence>
<dbReference type="EC" id="3.2.1.20" evidence="4"/>
<dbReference type="SUPFAM" id="SSF51445">
    <property type="entry name" value="(Trans)glycosidases"/>
    <property type="match status" value="1"/>
</dbReference>
<evidence type="ECO:0000313" key="5">
    <source>
        <dbReference type="Proteomes" id="UP001244563"/>
    </source>
</evidence>
<protein>
    <submittedName>
        <fullName evidence="4">Alpha-glucosidase</fullName>
        <ecNumber evidence="4">3.2.1.20</ecNumber>
    </submittedName>
</protein>
<organism evidence="4 5">
    <name type="scientific">Paenarthrobacter nicotinovorans</name>
    <name type="common">Arthrobacter nicotinovorans</name>
    <dbReference type="NCBI Taxonomy" id="29320"/>
    <lineage>
        <taxon>Bacteria</taxon>
        <taxon>Bacillati</taxon>
        <taxon>Actinomycetota</taxon>
        <taxon>Actinomycetes</taxon>
        <taxon>Micrococcales</taxon>
        <taxon>Micrococcaceae</taxon>
        <taxon>Paenarthrobacter</taxon>
    </lineage>
</organism>
<evidence type="ECO:0000259" key="3">
    <source>
        <dbReference type="SMART" id="SM00642"/>
    </source>
</evidence>
<dbReference type="InterPro" id="IPR017853">
    <property type="entry name" value="GH"/>
</dbReference>
<dbReference type="EMBL" id="JAUSSW010000019">
    <property type="protein sequence ID" value="MDQ0104585.1"/>
    <property type="molecule type" value="Genomic_DNA"/>
</dbReference>
<proteinExistence type="predicted"/>
<dbReference type="GO" id="GO:0004558">
    <property type="term" value="F:alpha-1,4-glucosidase activity"/>
    <property type="evidence" value="ECO:0007669"/>
    <property type="project" value="UniProtKB-EC"/>
</dbReference>
<evidence type="ECO:0000256" key="2">
    <source>
        <dbReference type="ARBA" id="ARBA00023295"/>
    </source>
</evidence>
<comment type="caution">
    <text evidence="4">The sequence shown here is derived from an EMBL/GenBank/DDBJ whole genome shotgun (WGS) entry which is preliminary data.</text>
</comment>
<dbReference type="Proteomes" id="UP001244563">
    <property type="component" value="Unassembled WGS sequence"/>
</dbReference>
<dbReference type="CDD" id="cd11338">
    <property type="entry name" value="AmyAc_CMD"/>
    <property type="match status" value="1"/>
</dbReference>